<keyword evidence="1" id="KW-0238">DNA-binding</keyword>
<gene>
    <name evidence="1" type="ORF">AB8U03_16615</name>
</gene>
<dbReference type="EMBL" id="JBGEWD010000025">
    <property type="protein sequence ID" value="MEY8001787.1"/>
    <property type="molecule type" value="Genomic_DNA"/>
</dbReference>
<dbReference type="GO" id="GO:0003677">
    <property type="term" value="F:DNA binding"/>
    <property type="evidence" value="ECO:0007669"/>
    <property type="project" value="UniProtKB-KW"/>
</dbReference>
<reference evidence="1 2" key="1">
    <citation type="submission" date="2024-08" db="EMBL/GenBank/DDBJ databases">
        <title>Clostridium lapicellarii sp. nov., and Clostridium renhuaiense sp. nov., two species isolated from the mud in a fermentation cellar used for producing sauce-flavour Chinese liquors.</title>
        <authorList>
            <person name="Yang F."/>
            <person name="Wang H."/>
            <person name="Chen L.Q."/>
            <person name="Zhou N."/>
            <person name="Lu J.J."/>
            <person name="Pu X.X."/>
            <person name="Wan B."/>
            <person name="Wang L."/>
            <person name="Liu S.J."/>
        </authorList>
    </citation>
    <scope>NUCLEOTIDE SEQUENCE [LARGE SCALE GENOMIC DNA]</scope>
    <source>
        <strain evidence="1 2">MT-5</strain>
    </source>
</reference>
<evidence type="ECO:0000313" key="2">
    <source>
        <dbReference type="Proteomes" id="UP001564657"/>
    </source>
</evidence>
<organism evidence="1 2">
    <name type="scientific">Clostridium moutaii</name>
    <dbReference type="NCBI Taxonomy" id="3240932"/>
    <lineage>
        <taxon>Bacteria</taxon>
        <taxon>Bacillati</taxon>
        <taxon>Bacillota</taxon>
        <taxon>Clostridia</taxon>
        <taxon>Eubacteriales</taxon>
        <taxon>Clostridiaceae</taxon>
        <taxon>Clostridium</taxon>
    </lineage>
</organism>
<dbReference type="Gene3D" id="1.10.10.60">
    <property type="entry name" value="Homeodomain-like"/>
    <property type="match status" value="1"/>
</dbReference>
<keyword evidence="2" id="KW-1185">Reference proteome</keyword>
<accession>A0ABV4BSM1</accession>
<comment type="caution">
    <text evidence="1">The sequence shown here is derived from an EMBL/GenBank/DDBJ whole genome shotgun (WGS) entry which is preliminary data.</text>
</comment>
<proteinExistence type="predicted"/>
<sequence>MKAIVDKKQVENLYIEGLTVPEIARKLNYKSDTVKKCIQRNFGWPKGSHRIALTQRREIVKAVNYQANRYMGDSTFVKKNRSIYKTKPNGDTVINKEVAPVVTWDTPRRLDNENKVKL</sequence>
<evidence type="ECO:0000313" key="1">
    <source>
        <dbReference type="EMBL" id="MEY8001787.1"/>
    </source>
</evidence>
<protein>
    <submittedName>
        <fullName evidence="1">DNA-binding response regulator</fullName>
    </submittedName>
</protein>
<dbReference type="RefSeq" id="WP_369705681.1">
    <property type="nucleotide sequence ID" value="NZ_JBGEWD010000025.1"/>
</dbReference>
<dbReference type="Proteomes" id="UP001564657">
    <property type="component" value="Unassembled WGS sequence"/>
</dbReference>
<name>A0ABV4BSM1_9CLOT</name>